<dbReference type="PANTHER" id="PTHR42643">
    <property type="entry name" value="IONOTROPIC RECEPTOR 20A-RELATED"/>
    <property type="match status" value="1"/>
</dbReference>
<evidence type="ECO:0000256" key="7">
    <source>
        <dbReference type="ARBA" id="ARBA00023180"/>
    </source>
</evidence>
<protein>
    <submittedName>
        <fullName evidence="10">(apollo) hypothetical protein</fullName>
    </submittedName>
</protein>
<dbReference type="OrthoDB" id="6891213at2759"/>
<keyword evidence="7" id="KW-0325">Glycoprotein</keyword>
<keyword evidence="3 8" id="KW-0812">Transmembrane</keyword>
<dbReference type="AlphaFoldDB" id="A0A8S3XEF6"/>
<evidence type="ECO:0000256" key="2">
    <source>
        <dbReference type="ARBA" id="ARBA00022475"/>
    </source>
</evidence>
<keyword evidence="9" id="KW-0732">Signal</keyword>
<evidence type="ECO:0000256" key="9">
    <source>
        <dbReference type="SAM" id="SignalP"/>
    </source>
</evidence>
<feature type="transmembrane region" description="Helical" evidence="8">
    <location>
        <begin position="269"/>
        <end position="293"/>
    </location>
</feature>
<evidence type="ECO:0000256" key="1">
    <source>
        <dbReference type="ARBA" id="ARBA00004651"/>
    </source>
</evidence>
<reference evidence="10" key="1">
    <citation type="submission" date="2021-04" db="EMBL/GenBank/DDBJ databases">
        <authorList>
            <person name="Tunstrom K."/>
        </authorList>
    </citation>
    <scope>NUCLEOTIDE SEQUENCE</scope>
</reference>
<evidence type="ECO:0000256" key="5">
    <source>
        <dbReference type="ARBA" id="ARBA00023136"/>
    </source>
</evidence>
<dbReference type="EMBL" id="CAJQZP010001064">
    <property type="protein sequence ID" value="CAG5015107.1"/>
    <property type="molecule type" value="Genomic_DNA"/>
</dbReference>
<dbReference type="PANTHER" id="PTHR42643:SF33">
    <property type="entry name" value="GLUTAMATE RECEPTOR 2-LIKE PROTEIN"/>
    <property type="match status" value="1"/>
</dbReference>
<gene>
    <name evidence="10" type="ORF">PAPOLLO_LOCUS16309</name>
</gene>
<keyword evidence="5 8" id="KW-0472">Membrane</keyword>
<comment type="caution">
    <text evidence="10">The sequence shown here is derived from an EMBL/GenBank/DDBJ whole genome shotgun (WGS) entry which is preliminary data.</text>
</comment>
<feature type="chain" id="PRO_5035712311" evidence="9">
    <location>
        <begin position="18"/>
        <end position="487"/>
    </location>
</feature>
<dbReference type="GO" id="GO:0005886">
    <property type="term" value="C:plasma membrane"/>
    <property type="evidence" value="ECO:0007669"/>
    <property type="project" value="UniProtKB-SubCell"/>
</dbReference>
<evidence type="ECO:0000256" key="8">
    <source>
        <dbReference type="SAM" id="Phobius"/>
    </source>
</evidence>
<keyword evidence="11" id="KW-1185">Reference proteome</keyword>
<dbReference type="Proteomes" id="UP000691718">
    <property type="component" value="Unassembled WGS sequence"/>
</dbReference>
<keyword evidence="6" id="KW-0675">Receptor</keyword>
<evidence type="ECO:0000313" key="10">
    <source>
        <dbReference type="EMBL" id="CAG5015107.1"/>
    </source>
</evidence>
<keyword evidence="2" id="KW-1003">Cell membrane</keyword>
<dbReference type="InterPro" id="IPR052192">
    <property type="entry name" value="Insect_Ionotropic_Sensory_Rcpt"/>
</dbReference>
<accession>A0A8S3XEF6</accession>
<sequence length="487" mass="55829">MLIGLILILLCNKEVRSKDLVTIHFIKSFVIKEHKPTYFISYGLCWKRNQNLKLLNELSNAGIRSIFSTHISNYQGHETMFLLDLDCPWPEKLYSNGSASNLFGFPYHWLVLNSLEDKSNILSDVPLSPGSDFVLASRENDTFTLDELHKTSPIGEVLSNSRGYYNGTYFDIRPHKELFRRRQNIMGHPLTMANVIQDSNSTQFHLEDRLEAQHDATAKISWMVVKLAFQMLNATPRYIFSHRWGYKQNGSWSGMIDDILNNKADLGRMMLWVIFTALMALYAAYSANIVVLLQAPSNAVRSLTQLSQSKLTLAANDVDYNHFVFGMYSDAVRVEISKRVKPSHGKAHFYEIKEGVEKIRQGLFAFHSIVEPVYRLVEQTFLEMEKCDLVEVDFMMGFDPFVPVKKDSPYLELLRVSFKRIRESGLQSAINKRMQVPKPKCSHRISAFSSVGILDLRPVLALMLYGIAVSLVILLIEMINFKMYVII</sequence>
<evidence type="ECO:0000313" key="11">
    <source>
        <dbReference type="Proteomes" id="UP000691718"/>
    </source>
</evidence>
<proteinExistence type="predicted"/>
<comment type="subcellular location">
    <subcellularLocation>
        <location evidence="1">Cell membrane</location>
        <topology evidence="1">Multi-pass membrane protein</topology>
    </subcellularLocation>
</comment>
<evidence type="ECO:0000256" key="3">
    <source>
        <dbReference type="ARBA" id="ARBA00022692"/>
    </source>
</evidence>
<keyword evidence="4 8" id="KW-1133">Transmembrane helix</keyword>
<feature type="transmembrane region" description="Helical" evidence="8">
    <location>
        <begin position="459"/>
        <end position="481"/>
    </location>
</feature>
<feature type="signal peptide" evidence="9">
    <location>
        <begin position="1"/>
        <end position="17"/>
    </location>
</feature>
<name>A0A8S3XEF6_PARAO</name>
<evidence type="ECO:0000256" key="4">
    <source>
        <dbReference type="ARBA" id="ARBA00022989"/>
    </source>
</evidence>
<evidence type="ECO:0000256" key="6">
    <source>
        <dbReference type="ARBA" id="ARBA00023170"/>
    </source>
</evidence>
<organism evidence="10 11">
    <name type="scientific">Parnassius apollo</name>
    <name type="common">Apollo butterfly</name>
    <name type="synonym">Papilio apollo</name>
    <dbReference type="NCBI Taxonomy" id="110799"/>
    <lineage>
        <taxon>Eukaryota</taxon>
        <taxon>Metazoa</taxon>
        <taxon>Ecdysozoa</taxon>
        <taxon>Arthropoda</taxon>
        <taxon>Hexapoda</taxon>
        <taxon>Insecta</taxon>
        <taxon>Pterygota</taxon>
        <taxon>Neoptera</taxon>
        <taxon>Endopterygota</taxon>
        <taxon>Lepidoptera</taxon>
        <taxon>Glossata</taxon>
        <taxon>Ditrysia</taxon>
        <taxon>Papilionoidea</taxon>
        <taxon>Papilionidae</taxon>
        <taxon>Parnassiinae</taxon>
        <taxon>Parnassini</taxon>
        <taxon>Parnassius</taxon>
        <taxon>Parnassius</taxon>
    </lineage>
</organism>